<dbReference type="PRINTS" id="PR00105">
    <property type="entry name" value="C5METTRFRASE"/>
</dbReference>
<dbReference type="GO" id="GO:0032259">
    <property type="term" value="P:methylation"/>
    <property type="evidence" value="ECO:0007669"/>
    <property type="project" value="UniProtKB-KW"/>
</dbReference>
<dbReference type="PANTHER" id="PTHR46098:SF1">
    <property type="entry name" value="TRNA (CYTOSINE(38)-C(5))-METHYLTRANSFERASE"/>
    <property type="match status" value="1"/>
</dbReference>
<dbReference type="InterPro" id="IPR001525">
    <property type="entry name" value="C5_MeTfrase"/>
</dbReference>
<dbReference type="SUPFAM" id="SSF53335">
    <property type="entry name" value="S-adenosyl-L-methionine-dependent methyltransferases"/>
    <property type="match status" value="1"/>
</dbReference>
<comment type="similarity">
    <text evidence="7 8">Belongs to the class I-like SAM-binding methyltransferase superfamily. C5-methyltransferase family.</text>
</comment>
<dbReference type="RefSeq" id="WP_053173661.1">
    <property type="nucleotide sequence ID" value="NZ_LFYT02000007.1"/>
</dbReference>
<evidence type="ECO:0000256" key="1">
    <source>
        <dbReference type="ARBA" id="ARBA00011975"/>
    </source>
</evidence>
<evidence type="ECO:0000313" key="10">
    <source>
        <dbReference type="Proteomes" id="UP000037507"/>
    </source>
</evidence>
<comment type="catalytic activity">
    <reaction evidence="6">
        <text>a 2'-deoxycytidine in DNA + S-adenosyl-L-methionine = a 5-methyl-2'-deoxycytidine in DNA + S-adenosyl-L-homocysteine + H(+)</text>
        <dbReference type="Rhea" id="RHEA:13681"/>
        <dbReference type="Rhea" id="RHEA-COMP:11369"/>
        <dbReference type="Rhea" id="RHEA-COMP:11370"/>
        <dbReference type="ChEBI" id="CHEBI:15378"/>
        <dbReference type="ChEBI" id="CHEBI:57856"/>
        <dbReference type="ChEBI" id="CHEBI:59789"/>
        <dbReference type="ChEBI" id="CHEBI:85452"/>
        <dbReference type="ChEBI" id="CHEBI:85454"/>
        <dbReference type="EC" id="2.1.1.37"/>
    </reaction>
</comment>
<dbReference type="GO" id="GO:0003886">
    <property type="term" value="F:DNA (cytosine-5-)-methyltransferase activity"/>
    <property type="evidence" value="ECO:0007669"/>
    <property type="project" value="UniProtKB-EC"/>
</dbReference>
<name>A0A2T7UEY4_9BURK</name>
<dbReference type="Gene3D" id="3.40.50.150">
    <property type="entry name" value="Vaccinia Virus protein VP39"/>
    <property type="match status" value="1"/>
</dbReference>
<comment type="caution">
    <text evidence="9">The sequence shown here is derived from an EMBL/GenBank/DDBJ whole genome shotgun (WGS) entry which is preliminary data.</text>
</comment>
<dbReference type="PANTHER" id="PTHR46098">
    <property type="entry name" value="TRNA (CYTOSINE(38)-C(5))-METHYLTRANSFERASE"/>
    <property type="match status" value="1"/>
</dbReference>
<evidence type="ECO:0000256" key="8">
    <source>
        <dbReference type="RuleBase" id="RU000416"/>
    </source>
</evidence>
<dbReference type="PROSITE" id="PS51679">
    <property type="entry name" value="SAM_MT_C5"/>
    <property type="match status" value="1"/>
</dbReference>
<sequence length="382" mass="42248">MHSFYEFFAGGGMARAGLGSDWQCLFANDISASKGHSYKANWGDEHLSVKDIYNVQAKDLPANADMAWGSFPCQDLSLAGDGAGLEGERSGAFWGFWKLICDLDAEGRKPKMVVLENVFGALTSRDGKDFELIAKAIASQGYLVGGMLIDAIHFLPQSRPRLFIVGVDAHLKLPEFSHTHTPNPAWHPAAMIRAHNRLSGEAKAAWRWWSVPQNEKPLLTLESLIETHPQSVQWHSEKETRQLLDMMAPLHRRKVLAAQASKSPRVGTIYKRTRDGVQRAEVRFDGIAGCLRTPGGGSSRQTIMVVHGNSIKSRLISSREAARLMGLPDDYKLPEKYNEAYHLLGDGVVVPVVQHLSQHLLLPIAQLNRLSSHQGQKLPRAA</sequence>
<dbReference type="Proteomes" id="UP000037507">
    <property type="component" value="Unassembled WGS sequence"/>
</dbReference>
<dbReference type="Pfam" id="PF00145">
    <property type="entry name" value="DNA_methylase"/>
    <property type="match status" value="1"/>
</dbReference>
<evidence type="ECO:0000256" key="4">
    <source>
        <dbReference type="ARBA" id="ARBA00022691"/>
    </source>
</evidence>
<evidence type="ECO:0000256" key="7">
    <source>
        <dbReference type="PROSITE-ProRule" id="PRU01016"/>
    </source>
</evidence>
<dbReference type="AlphaFoldDB" id="A0A2T7UEY4"/>
<gene>
    <name evidence="9" type="ORF">H663_007915</name>
</gene>
<dbReference type="NCBIfam" id="TIGR00675">
    <property type="entry name" value="dcm"/>
    <property type="match status" value="1"/>
</dbReference>
<keyword evidence="3 7" id="KW-0808">Transferase</keyword>
<keyword evidence="10" id="KW-1185">Reference proteome</keyword>
<feature type="active site" evidence="7">
    <location>
        <position position="73"/>
    </location>
</feature>
<proteinExistence type="inferred from homology"/>
<evidence type="ECO:0000256" key="2">
    <source>
        <dbReference type="ARBA" id="ARBA00022603"/>
    </source>
</evidence>
<dbReference type="InterPro" id="IPR029063">
    <property type="entry name" value="SAM-dependent_MTases_sf"/>
</dbReference>
<dbReference type="EMBL" id="LFYT02000007">
    <property type="protein sequence ID" value="PVE43270.1"/>
    <property type="molecule type" value="Genomic_DNA"/>
</dbReference>
<evidence type="ECO:0000256" key="5">
    <source>
        <dbReference type="ARBA" id="ARBA00022747"/>
    </source>
</evidence>
<keyword evidence="5" id="KW-0680">Restriction system</keyword>
<organism evidence="9 10">
    <name type="scientific">Limnohabitans planktonicus II-D5</name>
    <dbReference type="NCBI Taxonomy" id="1293045"/>
    <lineage>
        <taxon>Bacteria</taxon>
        <taxon>Pseudomonadati</taxon>
        <taxon>Pseudomonadota</taxon>
        <taxon>Betaproteobacteria</taxon>
        <taxon>Burkholderiales</taxon>
        <taxon>Comamonadaceae</taxon>
        <taxon>Limnohabitans</taxon>
    </lineage>
</organism>
<evidence type="ECO:0000256" key="6">
    <source>
        <dbReference type="ARBA" id="ARBA00047422"/>
    </source>
</evidence>
<dbReference type="InterPro" id="IPR050750">
    <property type="entry name" value="C5-MTase"/>
</dbReference>
<protein>
    <recommendedName>
        <fullName evidence="1">DNA (cytosine-5-)-methyltransferase</fullName>
        <ecNumber evidence="1">2.1.1.37</ecNumber>
    </recommendedName>
</protein>
<evidence type="ECO:0000313" key="9">
    <source>
        <dbReference type="EMBL" id="PVE43270.1"/>
    </source>
</evidence>
<dbReference type="OrthoDB" id="9813719at2"/>
<keyword evidence="4 7" id="KW-0949">S-adenosyl-L-methionine</keyword>
<evidence type="ECO:0000256" key="3">
    <source>
        <dbReference type="ARBA" id="ARBA00022679"/>
    </source>
</evidence>
<dbReference type="Gene3D" id="3.90.120.10">
    <property type="entry name" value="DNA Methylase, subunit A, domain 2"/>
    <property type="match status" value="1"/>
</dbReference>
<dbReference type="GO" id="GO:0009307">
    <property type="term" value="P:DNA restriction-modification system"/>
    <property type="evidence" value="ECO:0007669"/>
    <property type="project" value="UniProtKB-KW"/>
</dbReference>
<dbReference type="EC" id="2.1.1.37" evidence="1"/>
<keyword evidence="2 7" id="KW-0489">Methyltransferase</keyword>
<reference evidence="9" key="1">
    <citation type="submission" date="2017-04" db="EMBL/GenBank/DDBJ databases">
        <title>Unexpected and diverse lifestyles within the genus Limnohabitans.</title>
        <authorList>
            <person name="Kasalicky V."/>
            <person name="Mehrshad M."/>
            <person name="Andrei S.-A."/>
            <person name="Salcher M."/>
            <person name="Kratochvilova H."/>
            <person name="Simek K."/>
            <person name="Ghai R."/>
        </authorList>
    </citation>
    <scope>NUCLEOTIDE SEQUENCE [LARGE SCALE GENOMIC DNA]</scope>
    <source>
        <strain evidence="9">II-D5</strain>
    </source>
</reference>
<accession>A0A2T7UEY4</accession>
<dbReference type="STRING" id="1293045.H663_12350"/>